<dbReference type="PANTHER" id="PTHR12736">
    <property type="entry name" value="LANC-LIKE PROTEIN"/>
    <property type="match status" value="1"/>
</dbReference>
<dbReference type="SMART" id="SM01260">
    <property type="entry name" value="LANC_like"/>
    <property type="match status" value="1"/>
</dbReference>
<dbReference type="Pfam" id="PF25816">
    <property type="entry name" value="RamC_N"/>
    <property type="match status" value="1"/>
</dbReference>
<dbReference type="CDD" id="cd04791">
    <property type="entry name" value="LanC_SerThrkinase"/>
    <property type="match status" value="1"/>
</dbReference>
<dbReference type="Gene3D" id="1.50.10.20">
    <property type="match status" value="1"/>
</dbReference>
<organism evidence="3 4">
    <name type="scientific">Streptomyces milbemycinicus</name>
    <dbReference type="NCBI Taxonomy" id="476552"/>
    <lineage>
        <taxon>Bacteria</taxon>
        <taxon>Bacillati</taxon>
        <taxon>Actinomycetota</taxon>
        <taxon>Actinomycetes</taxon>
        <taxon>Kitasatosporales</taxon>
        <taxon>Streptomycetaceae</taxon>
        <taxon>Streptomyces</taxon>
    </lineage>
</organism>
<comment type="caution">
    <text evidence="3">The sequence shown here is derived from an EMBL/GenBank/DDBJ whole genome shotgun (WGS) entry which is preliminary data.</text>
</comment>
<dbReference type="PRINTS" id="PR01950">
    <property type="entry name" value="LANCSUPER"/>
</dbReference>
<dbReference type="InterPro" id="IPR011009">
    <property type="entry name" value="Kinase-like_dom_sf"/>
</dbReference>
<dbReference type="SMART" id="SM00220">
    <property type="entry name" value="S_TKc"/>
    <property type="match status" value="1"/>
</dbReference>
<dbReference type="SUPFAM" id="SSF158745">
    <property type="entry name" value="LanC-like"/>
    <property type="match status" value="1"/>
</dbReference>
<evidence type="ECO:0000313" key="4">
    <source>
        <dbReference type="Proteomes" id="UP001620295"/>
    </source>
</evidence>
<name>A0ABW8M622_9ACTN</name>
<sequence length="927" mass="102225">MTDENVEWEAPDHSYIDTFLQVRDKIVPVHGWQHRPDRMWCYVTPPGAATQPQGWKIHVSATPRSAQVVLTAVCRVLLEHRVAFKFARGLKQLRALLSIRMARGSGGKFITVYPDGPQQCAELLELLHEATEGMNGPAILSDRRYRPGSLVHYRYGGFSGSQQILDVDGSYAFMLVAPDGRWVPDERNAWYSPPAWAPAPLPDPEPARPASERGKSPVLLNDRFVVHEAIRHSNRGGVYRGRDQRTGGKVVIKEARPFVGAELDGTDARDYLRNEYQTLRALEPLGIAVRPIDLFDYQGHTFLAEEEVSGATLRAWVEEIVREEPGRTVPLPQVLDVAWRLVDTVAAVHDKGLVFRDLTPNNVMVTPEGELVVIDTEFVAVPGERVTRVQTLSYTPPEETTGPVRYPAPGPVADLYSVGATLFYLCTGVHPLIPPDGRVEDLAQLDGAPDGPPRGDDVPQRPYDERVRFLVHAVAADHAALHAFAPIVLGLLKHRPEERLPLPRVREMLGELRQGDSNARPLRLPTADRDRLLTDGWAQLVAGMTPDSPDALWPAPPVEGRVFDTLAVQAGSAGTLEVLRRGLQASADTRLHAALQTGLTWLDERADRAPRQLPGLYFGRAGTYWAMYEAAVDLGDEAVRQRSIERIKRLPVAWSNPDITHGVAGGGLAQLHLWRRTGDDELRERVLLSLDSVLAARAPDGLVWPVPASMGRGEGLTHYGFAHGVAGICTFLLSVSRELGRPDLLASAVAGGDFLLRMAREHGDGLRWPAAQPRDEAAKQPFDGVCWWCSGAPGIGTFLIRLWRATGDGRYLDAAHRAAVSTRDEKWFLGAGHCHGLAGNGEFLLDMAAATGETRYLEWAEEYATALYRLCALHEGRLVVLDETGAGMTYSYNIGMGGPVGFLHRLRHGGERWWMVDDFALAAQEER</sequence>
<dbReference type="PROSITE" id="PS50011">
    <property type="entry name" value="PROTEIN_KINASE_DOM"/>
    <property type="match status" value="1"/>
</dbReference>
<dbReference type="Proteomes" id="UP001620295">
    <property type="component" value="Unassembled WGS sequence"/>
</dbReference>
<dbReference type="Pfam" id="PF00069">
    <property type="entry name" value="Pkinase"/>
    <property type="match status" value="1"/>
</dbReference>
<dbReference type="InterPro" id="IPR057929">
    <property type="entry name" value="RamC_N"/>
</dbReference>
<feature type="region of interest" description="Disordered" evidence="1">
    <location>
        <begin position="195"/>
        <end position="214"/>
    </location>
</feature>
<dbReference type="Pfam" id="PF05147">
    <property type="entry name" value="LANC_like"/>
    <property type="match status" value="1"/>
</dbReference>
<protein>
    <submittedName>
        <fullName evidence="3">Class IV lanthionine synthetase LanL</fullName>
    </submittedName>
</protein>
<evidence type="ECO:0000313" key="3">
    <source>
        <dbReference type="EMBL" id="MFK4272679.1"/>
    </source>
</evidence>
<dbReference type="NCBIfam" id="NF038150">
    <property type="entry name" value="lanthi_synth_IV"/>
    <property type="match status" value="1"/>
</dbReference>
<evidence type="ECO:0000259" key="2">
    <source>
        <dbReference type="PROSITE" id="PS50011"/>
    </source>
</evidence>
<feature type="region of interest" description="Disordered" evidence="1">
    <location>
        <begin position="440"/>
        <end position="460"/>
    </location>
</feature>
<feature type="compositionally biased region" description="Pro residues" evidence="1">
    <location>
        <begin position="195"/>
        <end position="204"/>
    </location>
</feature>
<dbReference type="SUPFAM" id="SSF56112">
    <property type="entry name" value="Protein kinase-like (PK-like)"/>
    <property type="match status" value="1"/>
</dbReference>
<accession>A0ABW8M622</accession>
<proteinExistence type="predicted"/>
<keyword evidence="4" id="KW-1185">Reference proteome</keyword>
<dbReference type="EMBL" id="JBJDQH010000030">
    <property type="protein sequence ID" value="MFK4272679.1"/>
    <property type="molecule type" value="Genomic_DNA"/>
</dbReference>
<dbReference type="InterPro" id="IPR000719">
    <property type="entry name" value="Prot_kinase_dom"/>
</dbReference>
<dbReference type="InterPro" id="IPR007822">
    <property type="entry name" value="LANC-like"/>
</dbReference>
<dbReference type="InterPro" id="IPR058053">
    <property type="entry name" value="RamC_C"/>
</dbReference>
<dbReference type="RefSeq" id="WP_404748914.1">
    <property type="nucleotide sequence ID" value="NZ_JBJDQH010000030.1"/>
</dbReference>
<evidence type="ECO:0000256" key="1">
    <source>
        <dbReference type="SAM" id="MobiDB-lite"/>
    </source>
</evidence>
<dbReference type="Gene3D" id="1.10.510.10">
    <property type="entry name" value="Transferase(Phosphotransferase) domain 1"/>
    <property type="match status" value="1"/>
</dbReference>
<dbReference type="PANTHER" id="PTHR12736:SF7">
    <property type="entry name" value="LANC-LIKE PROTEIN 3"/>
    <property type="match status" value="1"/>
</dbReference>
<gene>
    <name evidence="3" type="primary">lanL</name>
    <name evidence="3" type="ORF">ACI2L5_48560</name>
</gene>
<reference evidence="3 4" key="1">
    <citation type="submission" date="2024-11" db="EMBL/GenBank/DDBJ databases">
        <title>The Natural Products Discovery Center: Release of the First 8490 Sequenced Strains for Exploring Actinobacteria Biosynthetic Diversity.</title>
        <authorList>
            <person name="Kalkreuter E."/>
            <person name="Kautsar S.A."/>
            <person name="Yang D."/>
            <person name="Bader C.D."/>
            <person name="Teijaro C.N."/>
            <person name="Fluegel L."/>
            <person name="Davis C.M."/>
            <person name="Simpson J.R."/>
            <person name="Lauterbach L."/>
            <person name="Steele A.D."/>
            <person name="Gui C."/>
            <person name="Meng S."/>
            <person name="Li G."/>
            <person name="Viehrig K."/>
            <person name="Ye F."/>
            <person name="Su P."/>
            <person name="Kiefer A.F."/>
            <person name="Nichols A."/>
            <person name="Cepeda A.J."/>
            <person name="Yan W."/>
            <person name="Fan B."/>
            <person name="Jiang Y."/>
            <person name="Adhikari A."/>
            <person name="Zheng C.-J."/>
            <person name="Schuster L."/>
            <person name="Cowan T.M."/>
            <person name="Smanski M.J."/>
            <person name="Chevrette M.G."/>
            <person name="De Carvalho L.P.S."/>
            <person name="Shen B."/>
        </authorList>
    </citation>
    <scope>NUCLEOTIDE SEQUENCE [LARGE SCALE GENOMIC DNA]</scope>
    <source>
        <strain evidence="3 4">NPDC020863</strain>
    </source>
</reference>
<feature type="domain" description="Protein kinase" evidence="2">
    <location>
        <begin position="224"/>
        <end position="509"/>
    </location>
</feature>